<accession>A0A4P9VW40</accession>
<evidence type="ECO:0000313" key="3">
    <source>
        <dbReference type="Proteomes" id="UP000269721"/>
    </source>
</evidence>
<dbReference type="Proteomes" id="UP000269721">
    <property type="component" value="Unassembled WGS sequence"/>
</dbReference>
<keyword evidence="3" id="KW-1185">Reference proteome</keyword>
<evidence type="ECO:0000256" key="1">
    <source>
        <dbReference type="SAM" id="MobiDB-lite"/>
    </source>
</evidence>
<organism evidence="2 3">
    <name type="scientific">Blyttiomyces helicus</name>
    <dbReference type="NCBI Taxonomy" id="388810"/>
    <lineage>
        <taxon>Eukaryota</taxon>
        <taxon>Fungi</taxon>
        <taxon>Fungi incertae sedis</taxon>
        <taxon>Chytridiomycota</taxon>
        <taxon>Chytridiomycota incertae sedis</taxon>
        <taxon>Chytridiomycetes</taxon>
        <taxon>Chytridiomycetes incertae sedis</taxon>
        <taxon>Blyttiomyces</taxon>
    </lineage>
</organism>
<dbReference type="EMBL" id="ML001717">
    <property type="protein sequence ID" value="RKO83065.1"/>
    <property type="molecule type" value="Genomic_DNA"/>
</dbReference>
<reference evidence="3" key="1">
    <citation type="journal article" date="2018" name="Nat. Microbiol.">
        <title>Leveraging single-cell genomics to expand the fungal tree of life.</title>
        <authorList>
            <person name="Ahrendt S.R."/>
            <person name="Quandt C.A."/>
            <person name="Ciobanu D."/>
            <person name="Clum A."/>
            <person name="Salamov A."/>
            <person name="Andreopoulos B."/>
            <person name="Cheng J.F."/>
            <person name="Woyke T."/>
            <person name="Pelin A."/>
            <person name="Henrissat B."/>
            <person name="Reynolds N.K."/>
            <person name="Benny G.L."/>
            <person name="Smith M.E."/>
            <person name="James T.Y."/>
            <person name="Grigoriev I.V."/>
        </authorList>
    </citation>
    <scope>NUCLEOTIDE SEQUENCE [LARGE SCALE GENOMIC DNA]</scope>
</reference>
<protein>
    <submittedName>
        <fullName evidence="2">Uncharacterized protein</fullName>
    </submittedName>
</protein>
<feature type="region of interest" description="Disordered" evidence="1">
    <location>
        <begin position="62"/>
        <end position="133"/>
    </location>
</feature>
<evidence type="ECO:0000313" key="2">
    <source>
        <dbReference type="EMBL" id="RKO83065.1"/>
    </source>
</evidence>
<dbReference type="AlphaFoldDB" id="A0A4P9VW40"/>
<proteinExistence type="predicted"/>
<feature type="compositionally biased region" description="Basic and acidic residues" evidence="1">
    <location>
        <begin position="95"/>
        <end position="105"/>
    </location>
</feature>
<name>A0A4P9VW40_9FUNG</name>
<gene>
    <name evidence="2" type="ORF">BDK51DRAFT_50325</name>
</gene>
<sequence length="133" mass="14114">MRRCLLAENVTTCQLHLGLAITRTYATPTPETTQPLWPAAYVAAQKCGAELCTRTWNTSCPPVPSGKNPAGRHSQRHQPSDSVGWTISRCLRVGNGEHRDREGERAVPSSGRLLAAAKGEPGTGPAGATLSLA</sequence>